<comment type="caution">
    <text evidence="1">The sequence shown here is derived from an EMBL/GenBank/DDBJ whole genome shotgun (WGS) entry which is preliminary data.</text>
</comment>
<evidence type="ECO:0000313" key="2">
    <source>
        <dbReference type="Proteomes" id="UP000265489"/>
    </source>
</evidence>
<organism evidence="1 2">
    <name type="scientific">Holdemanella biformis</name>
    <dbReference type="NCBI Taxonomy" id="1735"/>
    <lineage>
        <taxon>Bacteria</taxon>
        <taxon>Bacillati</taxon>
        <taxon>Bacillota</taxon>
        <taxon>Erysipelotrichia</taxon>
        <taxon>Erysipelotrichales</taxon>
        <taxon>Erysipelotrichaceae</taxon>
        <taxon>Holdemanella</taxon>
    </lineage>
</organism>
<dbReference type="Proteomes" id="UP000265489">
    <property type="component" value="Unassembled WGS sequence"/>
</dbReference>
<protein>
    <submittedName>
        <fullName evidence="1">Uncharacterized protein</fullName>
    </submittedName>
</protein>
<gene>
    <name evidence="1" type="ORF">DWW32_13220</name>
</gene>
<sequence length="154" mass="17867">RISDKTQNYSKVTKLLVKPNIIQNEIKRLNSVKLQYLKIYTDLYNHLEKLYKSSVDRQAIKAISNASNGLGKIVNKVPLLEKGPMDEALMNLGEKLQKSNEQFLVNSLENLRNYKRLNVEGFNKQYQNLAYLYSGQAEIFFDKENLYVSQNCLN</sequence>
<dbReference type="EMBL" id="QRYQ01000055">
    <property type="protein sequence ID" value="RGU88315.1"/>
    <property type="molecule type" value="Genomic_DNA"/>
</dbReference>
<evidence type="ECO:0000313" key="1">
    <source>
        <dbReference type="EMBL" id="RGU88315.1"/>
    </source>
</evidence>
<proteinExistence type="predicted"/>
<name>A0A395W3M3_9FIRM</name>
<dbReference type="GeneID" id="66580931"/>
<feature type="non-terminal residue" evidence="1">
    <location>
        <position position="1"/>
    </location>
</feature>
<accession>A0A395W3M3</accession>
<dbReference type="AlphaFoldDB" id="A0A395W3M3"/>
<dbReference type="RefSeq" id="WP_181989403.1">
    <property type="nucleotide sequence ID" value="NZ_QRYH01000055.1"/>
</dbReference>
<reference evidence="1 2" key="1">
    <citation type="submission" date="2018-08" db="EMBL/GenBank/DDBJ databases">
        <title>A genome reference for cultivated species of the human gut microbiota.</title>
        <authorList>
            <person name="Zou Y."/>
            <person name="Xue W."/>
            <person name="Luo G."/>
        </authorList>
    </citation>
    <scope>NUCLEOTIDE SEQUENCE [LARGE SCALE GENOMIC DNA]</scope>
    <source>
        <strain evidence="1 2">AF15-20</strain>
    </source>
</reference>